<dbReference type="RefSeq" id="WP_261697505.1">
    <property type="nucleotide sequence ID" value="NZ_CP104694.1"/>
</dbReference>
<proteinExistence type="predicted"/>
<protein>
    <submittedName>
        <fullName evidence="3">Glycoside hydrolase</fullName>
    </submittedName>
</protein>
<dbReference type="PANTHER" id="PTHR43752:SF2">
    <property type="entry name" value="BNR_ASP-BOX REPEAT FAMILY PROTEIN"/>
    <property type="match status" value="1"/>
</dbReference>
<evidence type="ECO:0000313" key="3">
    <source>
        <dbReference type="EMBL" id="UXI70558.1"/>
    </source>
</evidence>
<keyword evidence="3" id="KW-0378">Hydrolase</keyword>
<dbReference type="InterPro" id="IPR011040">
    <property type="entry name" value="Sialidase"/>
</dbReference>
<dbReference type="EMBL" id="CP104694">
    <property type="protein sequence ID" value="UXI70558.1"/>
    <property type="molecule type" value="Genomic_DNA"/>
</dbReference>
<reference evidence="3" key="1">
    <citation type="submission" date="2022-09" db="EMBL/GenBank/DDBJ databases">
        <title>Tahibacter sp. nov., isolated from a fresh water.</title>
        <authorList>
            <person name="Baek J.H."/>
            <person name="Lee J.K."/>
            <person name="Kim J.M."/>
            <person name="Jeon C.O."/>
        </authorList>
    </citation>
    <scope>NUCLEOTIDE SEQUENCE</scope>
    <source>
        <strain evidence="3">W38</strain>
    </source>
</reference>
<dbReference type="SUPFAM" id="SSF50939">
    <property type="entry name" value="Sialidases"/>
    <property type="match status" value="1"/>
</dbReference>
<feature type="signal peptide" evidence="1">
    <location>
        <begin position="1"/>
        <end position="19"/>
    </location>
</feature>
<dbReference type="InterPro" id="IPR036278">
    <property type="entry name" value="Sialidase_sf"/>
</dbReference>
<dbReference type="Pfam" id="PF13088">
    <property type="entry name" value="BNR_2"/>
    <property type="match status" value="1"/>
</dbReference>
<organism evidence="3 4">
    <name type="scientific">Tahibacter amnicola</name>
    <dbReference type="NCBI Taxonomy" id="2976241"/>
    <lineage>
        <taxon>Bacteria</taxon>
        <taxon>Pseudomonadati</taxon>
        <taxon>Pseudomonadota</taxon>
        <taxon>Gammaproteobacteria</taxon>
        <taxon>Lysobacterales</taxon>
        <taxon>Rhodanobacteraceae</taxon>
        <taxon>Tahibacter</taxon>
    </lineage>
</organism>
<dbReference type="CDD" id="cd15482">
    <property type="entry name" value="Sialidase_non-viral"/>
    <property type="match status" value="1"/>
</dbReference>
<dbReference type="GO" id="GO:0016787">
    <property type="term" value="F:hydrolase activity"/>
    <property type="evidence" value="ECO:0007669"/>
    <property type="project" value="UniProtKB-KW"/>
</dbReference>
<dbReference type="Proteomes" id="UP001064632">
    <property type="component" value="Chromosome"/>
</dbReference>
<keyword evidence="1" id="KW-0732">Signal</keyword>
<keyword evidence="4" id="KW-1185">Reference proteome</keyword>
<feature type="chain" id="PRO_5046132937" evidence="1">
    <location>
        <begin position="20"/>
        <end position="339"/>
    </location>
</feature>
<evidence type="ECO:0000313" key="4">
    <source>
        <dbReference type="Proteomes" id="UP001064632"/>
    </source>
</evidence>
<dbReference type="Gene3D" id="2.120.10.10">
    <property type="match status" value="1"/>
</dbReference>
<name>A0ABY6BM77_9GAMM</name>
<feature type="domain" description="Sialidase" evidence="2">
    <location>
        <begin position="32"/>
        <end position="215"/>
    </location>
</feature>
<gene>
    <name evidence="3" type="ORF">N4264_13230</name>
</gene>
<evidence type="ECO:0000256" key="1">
    <source>
        <dbReference type="SAM" id="SignalP"/>
    </source>
</evidence>
<evidence type="ECO:0000259" key="2">
    <source>
        <dbReference type="Pfam" id="PF13088"/>
    </source>
</evidence>
<sequence>MIRRAAGVIATVLPAMAMAQVAVTSGPGTDYQPAIVRATDGTLVMVFERLNASFSGDLWVSRSVDDGSTWSTPSAVIASSANERHPALVQLGDGSFVLFYLKGSGGASSFRLFRATSADGLSFTEQGTLSLGWTTGGEVNPHVIRHPDGTLTLSYHRLGGSSYVSQSTDNGASWDSLKTAIAPGNSQLPRIAYRASDGRYLVTYQVGSSPLSLYARTTTNIRDWSASAIPLAVDGDNHDSVPVVMPDQAFVVFHIRANGDQYDIYSRRSTDASTFEEPIAHGETDDANDVEPHPLVGTSPNSVQLYWGREHPVGSADFDIYRQPAAPVTDALFDDGFEP</sequence>
<accession>A0ABY6BM77</accession>
<dbReference type="PANTHER" id="PTHR43752">
    <property type="entry name" value="BNR/ASP-BOX REPEAT FAMILY PROTEIN"/>
    <property type="match status" value="1"/>
</dbReference>